<feature type="compositionally biased region" description="Polar residues" evidence="1">
    <location>
        <begin position="42"/>
        <end position="54"/>
    </location>
</feature>
<evidence type="ECO:0000313" key="2">
    <source>
        <dbReference type="EMBL" id="EJK60505.1"/>
    </source>
</evidence>
<dbReference type="EMBL" id="AGNL01020993">
    <property type="protein sequence ID" value="EJK60505.1"/>
    <property type="molecule type" value="Genomic_DNA"/>
</dbReference>
<dbReference type="AlphaFoldDB" id="K0S5E5"/>
<name>K0S5E5_THAOC</name>
<proteinExistence type="predicted"/>
<gene>
    <name evidence="2" type="ORF">THAOC_19124</name>
</gene>
<evidence type="ECO:0000313" key="3">
    <source>
        <dbReference type="Proteomes" id="UP000266841"/>
    </source>
</evidence>
<reference evidence="2 3" key="1">
    <citation type="journal article" date="2012" name="Genome Biol.">
        <title>Genome and low-iron response of an oceanic diatom adapted to chronic iron limitation.</title>
        <authorList>
            <person name="Lommer M."/>
            <person name="Specht M."/>
            <person name="Roy A.S."/>
            <person name="Kraemer L."/>
            <person name="Andreson R."/>
            <person name="Gutowska M.A."/>
            <person name="Wolf J."/>
            <person name="Bergner S.V."/>
            <person name="Schilhabel M.B."/>
            <person name="Klostermeier U.C."/>
            <person name="Beiko R.G."/>
            <person name="Rosenstiel P."/>
            <person name="Hippler M."/>
            <person name="Laroche J."/>
        </authorList>
    </citation>
    <scope>NUCLEOTIDE SEQUENCE [LARGE SCALE GENOMIC DNA]</scope>
    <source>
        <strain evidence="2 3">CCMP1005</strain>
    </source>
</reference>
<feature type="region of interest" description="Disordered" evidence="1">
    <location>
        <begin position="1"/>
        <end position="56"/>
    </location>
</feature>
<dbReference type="Proteomes" id="UP000266841">
    <property type="component" value="Unassembled WGS sequence"/>
</dbReference>
<accession>K0S5E5</accession>
<feature type="non-terminal residue" evidence="2">
    <location>
        <position position="163"/>
    </location>
</feature>
<comment type="caution">
    <text evidence="2">The sequence shown here is derived from an EMBL/GenBank/DDBJ whole genome shotgun (WGS) entry which is preliminary data.</text>
</comment>
<keyword evidence="3" id="KW-1185">Reference proteome</keyword>
<evidence type="ECO:0000256" key="1">
    <source>
        <dbReference type="SAM" id="MobiDB-lite"/>
    </source>
</evidence>
<sequence length="163" mass="18388">MLRANLRASASRGRVGGRGHGHAATRASRQHVDGRVGARLSQPPSTRNSRQQPNIEEMSVDDVLFHGLRLVGFGGERQNVRRTLNIARFTSHYGPEPDTTRDILRDLKRDFPTIIFKDAMMTFNWAKRCEVTRLSPRIYFALTFAHNHKQDDVEHVLAGSGVT</sequence>
<protein>
    <submittedName>
        <fullName evidence="2">Uncharacterized protein</fullName>
    </submittedName>
</protein>
<organism evidence="2 3">
    <name type="scientific">Thalassiosira oceanica</name>
    <name type="common">Marine diatom</name>
    <dbReference type="NCBI Taxonomy" id="159749"/>
    <lineage>
        <taxon>Eukaryota</taxon>
        <taxon>Sar</taxon>
        <taxon>Stramenopiles</taxon>
        <taxon>Ochrophyta</taxon>
        <taxon>Bacillariophyta</taxon>
        <taxon>Coscinodiscophyceae</taxon>
        <taxon>Thalassiosirophycidae</taxon>
        <taxon>Thalassiosirales</taxon>
        <taxon>Thalassiosiraceae</taxon>
        <taxon>Thalassiosira</taxon>
    </lineage>
</organism>